<reference evidence="7" key="1">
    <citation type="submission" date="2023-07" db="EMBL/GenBank/DDBJ databases">
        <title>Genomic Encyclopedia of Type Strains, Phase IV (KMG-IV): sequencing the most valuable type-strain genomes for metagenomic binning, comparative biology and taxonomic classification.</title>
        <authorList>
            <person name="Goeker M."/>
        </authorList>
    </citation>
    <scope>NUCLEOTIDE SEQUENCE</scope>
    <source>
        <strain evidence="7">DSM 21202</strain>
    </source>
</reference>
<dbReference type="PANTHER" id="PTHR11851:SF49">
    <property type="entry name" value="MITOCHONDRIAL-PROCESSING PEPTIDASE SUBUNIT ALPHA"/>
    <property type="match status" value="1"/>
</dbReference>
<gene>
    <name evidence="7" type="ORF">J2S73_002617</name>
</gene>
<keyword evidence="3" id="KW-0645">Protease</keyword>
<evidence type="ECO:0000259" key="5">
    <source>
        <dbReference type="Pfam" id="PF00675"/>
    </source>
</evidence>
<sequence>MSVEITTLANGLTVVTDQMPHVDSVSLGLWVGRGSRCESEAEHGISHLLEHMAFKGTRRRTARGIAEEIEAVGGELDAATSVESTSYYAQVLRGDVPLMIDILGDIIRDSVFDGEELAREKHVILQEIGAARDTPDDYLFDLFPQAAWRSQPIGRPILGTPETVMGFDAGSLRRHLDRHYRGGEMVFSAAGAVNHDEIVALVSAQFSDLPAGTGPGIESAAYSGGQLIEARDLVETQIVLGFPGVGIREHDYFAAQALATLLGGGMSSRLFQEVREQRGLCYSIYAFHWGFSDTGVFGIHAATGPEDVAELMPVVVDELARVVDDVSDEELSRARAQLRAGLLMARERSSARAGQMARHIQTHGRVISPEELVDLIDSVDVQSVRKVAARMLGGQAPTLAAVGDVANVPSVDWISQRMGAYASDAPHRLSRTG</sequence>
<dbReference type="Proteomes" id="UP001229244">
    <property type="component" value="Unassembled WGS sequence"/>
</dbReference>
<dbReference type="GO" id="GO:0046872">
    <property type="term" value="F:metal ion binding"/>
    <property type="evidence" value="ECO:0007669"/>
    <property type="project" value="InterPro"/>
</dbReference>
<evidence type="ECO:0000256" key="2">
    <source>
        <dbReference type="ARBA" id="ARBA00007261"/>
    </source>
</evidence>
<name>A0AAE3VQ84_9HYPH</name>
<dbReference type="Pfam" id="PF05193">
    <property type="entry name" value="Peptidase_M16_C"/>
    <property type="match status" value="1"/>
</dbReference>
<dbReference type="RefSeq" id="WP_306885988.1">
    <property type="nucleotide sequence ID" value="NZ_JAUSUL010000002.1"/>
</dbReference>
<dbReference type="InterPro" id="IPR011249">
    <property type="entry name" value="Metalloenz_LuxS/M16"/>
</dbReference>
<dbReference type="EMBL" id="JAUSUL010000002">
    <property type="protein sequence ID" value="MDQ0316160.1"/>
    <property type="molecule type" value="Genomic_DNA"/>
</dbReference>
<dbReference type="Pfam" id="PF00675">
    <property type="entry name" value="Peptidase_M16"/>
    <property type="match status" value="1"/>
</dbReference>
<keyword evidence="3" id="KW-0482">Metalloprotease</keyword>
<feature type="domain" description="Peptidase M16 C-terminal" evidence="6">
    <location>
        <begin position="168"/>
        <end position="338"/>
    </location>
</feature>
<evidence type="ECO:0000313" key="7">
    <source>
        <dbReference type="EMBL" id="MDQ0316160.1"/>
    </source>
</evidence>
<dbReference type="InterPro" id="IPR011765">
    <property type="entry name" value="Pept_M16_N"/>
</dbReference>
<dbReference type="SUPFAM" id="SSF63411">
    <property type="entry name" value="LuxS/MPP-like metallohydrolase"/>
    <property type="match status" value="2"/>
</dbReference>
<evidence type="ECO:0000256" key="1">
    <source>
        <dbReference type="ARBA" id="ARBA00001947"/>
    </source>
</evidence>
<accession>A0AAE3VQ84</accession>
<dbReference type="Gene3D" id="3.30.830.10">
    <property type="entry name" value="Metalloenzyme, LuxS/M16 peptidase-like"/>
    <property type="match status" value="2"/>
</dbReference>
<evidence type="ECO:0000256" key="3">
    <source>
        <dbReference type="ARBA" id="ARBA00023049"/>
    </source>
</evidence>
<dbReference type="PANTHER" id="PTHR11851">
    <property type="entry name" value="METALLOPROTEASE"/>
    <property type="match status" value="1"/>
</dbReference>
<comment type="cofactor">
    <cofactor evidence="1">
        <name>Zn(2+)</name>
        <dbReference type="ChEBI" id="CHEBI:29105"/>
    </cofactor>
</comment>
<organism evidence="7 8">
    <name type="scientific">Amorphus orientalis</name>
    <dbReference type="NCBI Taxonomy" id="649198"/>
    <lineage>
        <taxon>Bacteria</taxon>
        <taxon>Pseudomonadati</taxon>
        <taxon>Pseudomonadota</taxon>
        <taxon>Alphaproteobacteria</taxon>
        <taxon>Hyphomicrobiales</taxon>
        <taxon>Amorphaceae</taxon>
        <taxon>Amorphus</taxon>
    </lineage>
</organism>
<dbReference type="InterPro" id="IPR050361">
    <property type="entry name" value="MPP/UQCRC_Complex"/>
</dbReference>
<dbReference type="InterPro" id="IPR007863">
    <property type="entry name" value="Peptidase_M16_C"/>
</dbReference>
<dbReference type="InterPro" id="IPR001431">
    <property type="entry name" value="Pept_M16_Zn_BS"/>
</dbReference>
<comment type="similarity">
    <text evidence="2 4">Belongs to the peptidase M16 family.</text>
</comment>
<evidence type="ECO:0000256" key="4">
    <source>
        <dbReference type="RuleBase" id="RU004447"/>
    </source>
</evidence>
<keyword evidence="3" id="KW-0378">Hydrolase</keyword>
<comment type="caution">
    <text evidence="7">The sequence shown here is derived from an EMBL/GenBank/DDBJ whole genome shotgun (WGS) entry which is preliminary data.</text>
</comment>
<dbReference type="AlphaFoldDB" id="A0AAE3VQ84"/>
<dbReference type="FunFam" id="3.30.830.10:FF:000008">
    <property type="entry name" value="Mitochondrial-processing peptidase subunit beta"/>
    <property type="match status" value="1"/>
</dbReference>
<dbReference type="GO" id="GO:0004222">
    <property type="term" value="F:metalloendopeptidase activity"/>
    <property type="evidence" value="ECO:0007669"/>
    <property type="project" value="InterPro"/>
</dbReference>
<evidence type="ECO:0000259" key="6">
    <source>
        <dbReference type="Pfam" id="PF05193"/>
    </source>
</evidence>
<protein>
    <submittedName>
        <fullName evidence="7">Zn-dependent peptidase</fullName>
    </submittedName>
</protein>
<dbReference type="GO" id="GO:0006508">
    <property type="term" value="P:proteolysis"/>
    <property type="evidence" value="ECO:0007669"/>
    <property type="project" value="InterPro"/>
</dbReference>
<dbReference type="PROSITE" id="PS00143">
    <property type="entry name" value="INSULINASE"/>
    <property type="match status" value="1"/>
</dbReference>
<feature type="domain" description="Peptidase M16 N-terminal" evidence="5">
    <location>
        <begin position="14"/>
        <end position="160"/>
    </location>
</feature>
<evidence type="ECO:0000313" key="8">
    <source>
        <dbReference type="Proteomes" id="UP001229244"/>
    </source>
</evidence>
<keyword evidence="8" id="KW-1185">Reference proteome</keyword>
<proteinExistence type="inferred from homology"/>